<dbReference type="Proteomes" id="UP001211065">
    <property type="component" value="Unassembled WGS sequence"/>
</dbReference>
<comment type="caution">
    <text evidence="2">The sequence shown here is derived from an EMBL/GenBank/DDBJ whole genome shotgun (WGS) entry which is preliminary data.</text>
</comment>
<dbReference type="Pfam" id="PF09949">
    <property type="entry name" value="APP1_cat"/>
    <property type="match status" value="1"/>
</dbReference>
<feature type="domain" description="Phosphatidate phosphatase APP1 catalytic" evidence="1">
    <location>
        <begin position="189"/>
        <end position="332"/>
    </location>
</feature>
<name>A0AAD5U1C6_9FUNG</name>
<dbReference type="InterPro" id="IPR036412">
    <property type="entry name" value="HAD-like_sf"/>
</dbReference>
<evidence type="ECO:0000313" key="2">
    <source>
        <dbReference type="EMBL" id="KAJ3220868.1"/>
    </source>
</evidence>
<dbReference type="EMBL" id="JADGJW010000267">
    <property type="protein sequence ID" value="KAJ3220868.1"/>
    <property type="molecule type" value="Genomic_DNA"/>
</dbReference>
<sequence length="467" mass="53388">MSERNRQMLNLINDDVTVSFSPTYASYDKLARIWNINLMGWVFKTQGSLSTKLQHTIVSSIGSISLRNSSKETSDLFRERAELLALKSTVKNFKFEIRLCGVAEAPSIDSKLYECNFSYPETKIDLETNNSGYFQGKIKLKEEVLKDCLIKHNLDIKNDLEDKNFYFLLKCSANKELFNFVQIISPIGISVISDIDDTIKESDVHLGKRALIANAFTSPLKAAPGMSDSYRYLQQKGYKFHYVSAAPYNTVDITLAFLETNSFPFGSLNLRNVYLGGKNTVVYKNDIITKILNDFPDRKFILIGDSGEHDMMIFKNIFQLFPTKILKILIRDVPSAILEGDNIFSQRSVTKKLCESRANLIFQGLENTIWNLFHDSDFVLTESLKFLNFKEKIINFVEEHSGVRKDEGVDNSKLPEQNFNSFINDEGVENSKLLEQNFNSFMNDERVKDIFEENSNNIAVIQPVLET</sequence>
<dbReference type="InterPro" id="IPR019236">
    <property type="entry name" value="APP1_cat"/>
</dbReference>
<gene>
    <name evidence="2" type="ORF">HK099_003932</name>
</gene>
<reference evidence="2" key="1">
    <citation type="submission" date="2020-05" db="EMBL/GenBank/DDBJ databases">
        <title>Phylogenomic resolution of chytrid fungi.</title>
        <authorList>
            <person name="Stajich J.E."/>
            <person name="Amses K."/>
            <person name="Simmons R."/>
            <person name="Seto K."/>
            <person name="Myers J."/>
            <person name="Bonds A."/>
            <person name="Quandt C.A."/>
            <person name="Barry K."/>
            <person name="Liu P."/>
            <person name="Grigoriev I."/>
            <person name="Longcore J.E."/>
            <person name="James T.Y."/>
        </authorList>
    </citation>
    <scope>NUCLEOTIDE SEQUENCE</scope>
    <source>
        <strain evidence="2">JEL0476</strain>
    </source>
</reference>
<proteinExistence type="predicted"/>
<accession>A0AAD5U1C6</accession>
<dbReference type="Gene3D" id="3.40.50.1000">
    <property type="entry name" value="HAD superfamily/HAD-like"/>
    <property type="match status" value="1"/>
</dbReference>
<dbReference type="SUPFAM" id="SSF56784">
    <property type="entry name" value="HAD-like"/>
    <property type="match status" value="1"/>
</dbReference>
<dbReference type="PANTHER" id="PTHR28208:SF3">
    <property type="entry name" value="PHOSPHATIDATE PHOSPHATASE APP1"/>
    <property type="match status" value="1"/>
</dbReference>
<dbReference type="InterPro" id="IPR052935">
    <property type="entry name" value="Mg2+_PAP"/>
</dbReference>
<protein>
    <recommendedName>
        <fullName evidence="1">Phosphatidate phosphatase APP1 catalytic domain-containing protein</fullName>
    </recommendedName>
</protein>
<evidence type="ECO:0000313" key="3">
    <source>
        <dbReference type="Proteomes" id="UP001211065"/>
    </source>
</evidence>
<dbReference type="InterPro" id="IPR023214">
    <property type="entry name" value="HAD_sf"/>
</dbReference>
<dbReference type="AlphaFoldDB" id="A0AAD5U1C6"/>
<evidence type="ECO:0000259" key="1">
    <source>
        <dbReference type="Pfam" id="PF09949"/>
    </source>
</evidence>
<dbReference type="PANTHER" id="PTHR28208">
    <property type="entry name" value="PHOSPHATIDATE PHOSPHATASE APP1"/>
    <property type="match status" value="1"/>
</dbReference>
<organism evidence="2 3">
    <name type="scientific">Clydaea vesicula</name>
    <dbReference type="NCBI Taxonomy" id="447962"/>
    <lineage>
        <taxon>Eukaryota</taxon>
        <taxon>Fungi</taxon>
        <taxon>Fungi incertae sedis</taxon>
        <taxon>Chytridiomycota</taxon>
        <taxon>Chytridiomycota incertae sedis</taxon>
        <taxon>Chytridiomycetes</taxon>
        <taxon>Lobulomycetales</taxon>
        <taxon>Lobulomycetaceae</taxon>
        <taxon>Clydaea</taxon>
    </lineage>
</organism>
<keyword evidence="3" id="KW-1185">Reference proteome</keyword>
<dbReference type="GO" id="GO:0008195">
    <property type="term" value="F:phosphatidate phosphatase activity"/>
    <property type="evidence" value="ECO:0007669"/>
    <property type="project" value="InterPro"/>
</dbReference>